<protein>
    <submittedName>
        <fullName evidence="2">Uncharacterized protein</fullName>
    </submittedName>
</protein>
<name>I0GWM8_SELRL</name>
<geneLocation type="plasmid" evidence="2 3">
    <name>pSRC3</name>
</geneLocation>
<evidence type="ECO:0000256" key="1">
    <source>
        <dbReference type="SAM" id="Phobius"/>
    </source>
</evidence>
<accession>I0GWM8</accession>
<organism evidence="2 3">
    <name type="scientific">Selenomonas ruminantium subsp. lactilytica (strain NBRC 103574 / TAM6421)</name>
    <dbReference type="NCBI Taxonomy" id="927704"/>
    <lineage>
        <taxon>Bacteria</taxon>
        <taxon>Bacillati</taxon>
        <taxon>Bacillota</taxon>
        <taxon>Negativicutes</taxon>
        <taxon>Selenomonadales</taxon>
        <taxon>Selenomonadaceae</taxon>
        <taxon>Selenomonas</taxon>
    </lineage>
</organism>
<dbReference type="EMBL" id="AP012300">
    <property type="protein sequence ID" value="BAL85165.1"/>
    <property type="molecule type" value="Genomic_DNA"/>
</dbReference>
<dbReference type="AlphaFoldDB" id="I0GWM8"/>
<evidence type="ECO:0000313" key="2">
    <source>
        <dbReference type="EMBL" id="BAL85165.1"/>
    </source>
</evidence>
<keyword evidence="1" id="KW-0812">Transmembrane</keyword>
<keyword evidence="1" id="KW-0472">Membrane</keyword>
<dbReference type="KEGG" id="sri:SELR_pSRC300920"/>
<proteinExistence type="predicted"/>
<dbReference type="PATRIC" id="fig|927704.6.peg.3406"/>
<keyword evidence="1" id="KW-1133">Transmembrane helix</keyword>
<dbReference type="HOGENOM" id="CLU_3029876_0_0_9"/>
<gene>
    <name evidence="2" type="ordered locus">SELR_pSRC300920</name>
</gene>
<evidence type="ECO:0000313" key="3">
    <source>
        <dbReference type="Proteomes" id="UP000007887"/>
    </source>
</evidence>
<keyword evidence="2" id="KW-0614">Plasmid</keyword>
<sequence>MFDKTLVTWKVCAIMPIAIIGEAIYRICDFTIERVLYPMAGSLHRWCLKDEYKRG</sequence>
<dbReference type="RefSeq" id="WP_014426183.1">
    <property type="nucleotide sequence ID" value="NC_017073.1"/>
</dbReference>
<dbReference type="Proteomes" id="UP000007887">
    <property type="component" value="Plasmid pSRC3"/>
</dbReference>
<feature type="transmembrane region" description="Helical" evidence="1">
    <location>
        <begin position="6"/>
        <end position="25"/>
    </location>
</feature>
<reference evidence="2 3" key="1">
    <citation type="submission" date="2011-10" db="EMBL/GenBank/DDBJ databases">
        <title>Whole genome sequence of Selenomonas ruminantium subsp. lactilytica TAM6421.</title>
        <authorList>
            <person name="Oguchi A."/>
            <person name="Ankai A."/>
            <person name="Kaneko J."/>
            <person name="Yamada-Narita S."/>
            <person name="Fukui S."/>
            <person name="Takahashi M."/>
            <person name="Onodera T."/>
            <person name="Kojima S."/>
            <person name="Fushimi T."/>
            <person name="Abe N."/>
            <person name="Kamio Y."/>
            <person name="Yamazaki S."/>
            <person name="Fujita N."/>
        </authorList>
    </citation>
    <scope>NUCLEOTIDE SEQUENCE [LARGE SCALE GENOMIC DNA]</scope>
    <source>
        <strain evidence="3">NBRC 103574 / TAM6421</strain>
        <plasmid evidence="2 3">pSRC3</plasmid>
    </source>
</reference>